<dbReference type="PANTHER" id="PTHR32094">
    <property type="entry name" value="FANCONI ANEMIA GROUP E PROTEIN"/>
    <property type="match status" value="1"/>
</dbReference>
<dbReference type="AlphaFoldDB" id="A0AAV4VPE8"/>
<dbReference type="GO" id="GO:0043240">
    <property type="term" value="C:Fanconi anaemia nuclear complex"/>
    <property type="evidence" value="ECO:0007669"/>
    <property type="project" value="InterPro"/>
</dbReference>
<dbReference type="GO" id="GO:0036297">
    <property type="term" value="P:interstrand cross-link repair"/>
    <property type="evidence" value="ECO:0007669"/>
    <property type="project" value="InterPro"/>
</dbReference>
<dbReference type="Gene3D" id="1.25.40.480">
    <property type="match status" value="1"/>
</dbReference>
<gene>
    <name evidence="2" type="ORF">CDAR_447171</name>
</gene>
<proteinExistence type="predicted"/>
<comment type="caution">
    <text evidence="2">The sequence shown here is derived from an EMBL/GenBank/DDBJ whole genome shotgun (WGS) entry which is preliminary data.</text>
</comment>
<name>A0AAV4VPE8_9ARAC</name>
<dbReference type="EMBL" id="BPLQ01013322">
    <property type="protein sequence ID" value="GIY71373.1"/>
    <property type="molecule type" value="Genomic_DNA"/>
</dbReference>
<dbReference type="Proteomes" id="UP001054837">
    <property type="component" value="Unassembled WGS sequence"/>
</dbReference>
<dbReference type="PANTHER" id="PTHR32094:SF5">
    <property type="entry name" value="FANCONI ANEMIA GROUP E PROTEIN"/>
    <property type="match status" value="1"/>
</dbReference>
<dbReference type="InterPro" id="IPR021025">
    <property type="entry name" value="Fanconi_anaemia_gr_E_prot_C"/>
</dbReference>
<protein>
    <submittedName>
        <fullName evidence="2">Jerky protein</fullName>
    </submittedName>
</protein>
<evidence type="ECO:0000259" key="1">
    <source>
        <dbReference type="Pfam" id="PF11510"/>
    </source>
</evidence>
<organism evidence="2 3">
    <name type="scientific">Caerostris darwini</name>
    <dbReference type="NCBI Taxonomy" id="1538125"/>
    <lineage>
        <taxon>Eukaryota</taxon>
        <taxon>Metazoa</taxon>
        <taxon>Ecdysozoa</taxon>
        <taxon>Arthropoda</taxon>
        <taxon>Chelicerata</taxon>
        <taxon>Arachnida</taxon>
        <taxon>Araneae</taxon>
        <taxon>Araneomorphae</taxon>
        <taxon>Entelegynae</taxon>
        <taxon>Araneoidea</taxon>
        <taxon>Araneidae</taxon>
        <taxon>Caerostris</taxon>
    </lineage>
</organism>
<dbReference type="Pfam" id="PF11510">
    <property type="entry name" value="FA_FANCE"/>
    <property type="match status" value="1"/>
</dbReference>
<evidence type="ECO:0000313" key="3">
    <source>
        <dbReference type="Proteomes" id="UP001054837"/>
    </source>
</evidence>
<sequence>MFDCENNPFEIKNNELLFKETCEKLKHHPFESPWKLCFPTVEQETPDIICGVHELDLPELTELNTPVTEQKGNTSKDTFLIGNIDVIKTEDNTLKTFEVKLLAIKDSLINIKTASTSVHVNGIEILNSINLSQVCQLCKVLQTSFENEAALIAFLNCILNFEKPLSLSIANALVKNIIYPQIFEIKQNSSRNLLAAVLNFSELYPKPIIDEIIIPFLKKSLETLQLETLMKMVKSNLPNEYVCYCIKNILEQSIPVDSTFSILQILIERKIHQEYSLLDILTRKMESWSPSNKKNVKFIKLLISILIAYGSELDLQLLTIYDDMIEKNETIMKRAAENVIKKMKTKCV</sequence>
<dbReference type="InterPro" id="IPR039685">
    <property type="entry name" value="FANCE"/>
</dbReference>
<evidence type="ECO:0000313" key="2">
    <source>
        <dbReference type="EMBL" id="GIY71373.1"/>
    </source>
</evidence>
<keyword evidence="3" id="KW-1185">Reference proteome</keyword>
<reference evidence="2 3" key="1">
    <citation type="submission" date="2021-06" db="EMBL/GenBank/DDBJ databases">
        <title>Caerostris darwini draft genome.</title>
        <authorList>
            <person name="Kono N."/>
            <person name="Arakawa K."/>
        </authorList>
    </citation>
    <scope>NUCLEOTIDE SEQUENCE [LARGE SCALE GENOMIC DNA]</scope>
</reference>
<feature type="domain" description="Fanconi Anaemia group E protein C-terminal" evidence="1">
    <location>
        <begin position="123"/>
        <end position="342"/>
    </location>
</feature>
<accession>A0AAV4VPE8</accession>